<keyword evidence="2" id="KW-1185">Reference proteome</keyword>
<sequence>MPGITTRQLEPTVCLCQVFECTLRLSKNINVPYRFVVPGKEPWPRSLWATRLGSKLARMRSRGCYFGYFGRDTGLLDALGVNLKLSARAWQEYIVLLLDIYATQHGAGEDIPDDFIIPSEAPWPEKVWEGRLGPIVARNASRIAVVAQTES</sequence>
<dbReference type="PANTHER" id="PTHR37066:SF1">
    <property type="entry name" value="LNS2_PITP DOMAIN-CONTAINING PROTEIN"/>
    <property type="match status" value="1"/>
</dbReference>
<evidence type="ECO:0000313" key="1">
    <source>
        <dbReference type="EMBL" id="KAG6953618.1"/>
    </source>
</evidence>
<dbReference type="PANTHER" id="PTHR37066">
    <property type="entry name" value="HELICASE-ASSOCIATED"/>
    <property type="match status" value="1"/>
</dbReference>
<dbReference type="EMBL" id="JAENGY010001010">
    <property type="protein sequence ID" value="KAG6953618.1"/>
    <property type="molecule type" value="Genomic_DNA"/>
</dbReference>
<organism evidence="1 2">
    <name type="scientific">Phytophthora aleatoria</name>
    <dbReference type="NCBI Taxonomy" id="2496075"/>
    <lineage>
        <taxon>Eukaryota</taxon>
        <taxon>Sar</taxon>
        <taxon>Stramenopiles</taxon>
        <taxon>Oomycota</taxon>
        <taxon>Peronosporomycetes</taxon>
        <taxon>Peronosporales</taxon>
        <taxon>Peronosporaceae</taxon>
        <taxon>Phytophthora</taxon>
    </lineage>
</organism>
<comment type="caution">
    <text evidence="1">The sequence shown here is derived from an EMBL/GenBank/DDBJ whole genome shotgun (WGS) entry which is preliminary data.</text>
</comment>
<dbReference type="Proteomes" id="UP000709295">
    <property type="component" value="Unassembled WGS sequence"/>
</dbReference>
<evidence type="ECO:0000313" key="2">
    <source>
        <dbReference type="Proteomes" id="UP000709295"/>
    </source>
</evidence>
<accession>A0A8J5MEM5</accession>
<reference evidence="1" key="1">
    <citation type="submission" date="2021-01" db="EMBL/GenBank/DDBJ databases">
        <title>Phytophthora aleatoria, a newly-described species from Pinus radiata is distinct from Phytophthora cactorum isolates based on comparative genomics.</title>
        <authorList>
            <person name="Mcdougal R."/>
            <person name="Panda P."/>
            <person name="Williams N."/>
            <person name="Studholme D.J."/>
        </authorList>
    </citation>
    <scope>NUCLEOTIDE SEQUENCE</scope>
    <source>
        <strain evidence="1">NZFS 4037</strain>
    </source>
</reference>
<protein>
    <submittedName>
        <fullName evidence="1">Uncharacterized protein</fullName>
    </submittedName>
</protein>
<name>A0A8J5MEM5_9STRA</name>
<dbReference type="AlphaFoldDB" id="A0A8J5MEM5"/>
<gene>
    <name evidence="1" type="ORF">JG688_00012737</name>
</gene>
<proteinExistence type="predicted"/>